<evidence type="ECO:0000313" key="9">
    <source>
        <dbReference type="EMBL" id="MBM3318000.1"/>
    </source>
</evidence>
<dbReference type="Gene3D" id="3.30.70.640">
    <property type="entry name" value="Molybdopterin cofactor biosynthesis C (MoaC) domain"/>
    <property type="match status" value="1"/>
</dbReference>
<dbReference type="EMBL" id="VGIY01000236">
    <property type="protein sequence ID" value="MBM3318000.1"/>
    <property type="molecule type" value="Genomic_DNA"/>
</dbReference>
<comment type="function">
    <text evidence="6">Catalyzes the conversion of (8S)-3',8-cyclo-7,8-dihydroguanosine 5'-triphosphate to cyclic pyranopterin monophosphate (cPMP).</text>
</comment>
<comment type="pathway">
    <text evidence="2 6">Cofactor biosynthesis; molybdopterin biosynthesis.</text>
</comment>
<gene>
    <name evidence="6 9" type="primary">moaC</name>
    <name evidence="9" type="ORF">FJY75_09130</name>
</gene>
<name>A0A938BR57_UNCEI</name>
<evidence type="ECO:0000256" key="4">
    <source>
        <dbReference type="ARBA" id="ARBA00023150"/>
    </source>
</evidence>
<feature type="region of interest" description="Disordered" evidence="7">
    <location>
        <begin position="147"/>
        <end position="187"/>
    </location>
</feature>
<feature type="domain" description="Molybdopterin cofactor biosynthesis C (MoaC)" evidence="8">
    <location>
        <begin position="15"/>
        <end position="148"/>
    </location>
</feature>
<dbReference type="NCBIfam" id="NF006870">
    <property type="entry name" value="PRK09364.1"/>
    <property type="match status" value="1"/>
</dbReference>
<evidence type="ECO:0000259" key="8">
    <source>
        <dbReference type="Pfam" id="PF01967"/>
    </source>
</evidence>
<comment type="similarity">
    <text evidence="6">Belongs to the MoaC family.</text>
</comment>
<dbReference type="Proteomes" id="UP000748308">
    <property type="component" value="Unassembled WGS sequence"/>
</dbReference>
<accession>A0A938BR57</accession>
<dbReference type="SUPFAM" id="SSF55040">
    <property type="entry name" value="Molybdenum cofactor biosynthesis protein C, MoaC"/>
    <property type="match status" value="1"/>
</dbReference>
<evidence type="ECO:0000256" key="6">
    <source>
        <dbReference type="HAMAP-Rule" id="MF_01224"/>
    </source>
</evidence>
<keyword evidence="5 6" id="KW-0456">Lyase</keyword>
<dbReference type="CDD" id="cd01420">
    <property type="entry name" value="MoaC_PE"/>
    <property type="match status" value="1"/>
</dbReference>
<dbReference type="Pfam" id="PF01967">
    <property type="entry name" value="MoaC"/>
    <property type="match status" value="1"/>
</dbReference>
<dbReference type="PANTHER" id="PTHR22960">
    <property type="entry name" value="MOLYBDOPTERIN COFACTOR SYNTHESIS PROTEIN A"/>
    <property type="match status" value="1"/>
</dbReference>
<dbReference type="InterPro" id="IPR002820">
    <property type="entry name" value="Mopterin_CF_biosynth-C_dom"/>
</dbReference>
<dbReference type="InterPro" id="IPR047594">
    <property type="entry name" value="MoaC_bact/euk"/>
</dbReference>
<dbReference type="EC" id="4.6.1.17" evidence="3 6"/>
<organism evidence="9 10">
    <name type="scientific">Eiseniibacteriota bacterium</name>
    <dbReference type="NCBI Taxonomy" id="2212470"/>
    <lineage>
        <taxon>Bacteria</taxon>
        <taxon>Candidatus Eiseniibacteriota</taxon>
    </lineage>
</organism>
<dbReference type="NCBIfam" id="TIGR00581">
    <property type="entry name" value="moaC"/>
    <property type="match status" value="1"/>
</dbReference>
<reference evidence="9" key="1">
    <citation type="submission" date="2019-03" db="EMBL/GenBank/DDBJ databases">
        <title>Lake Tanganyika Metagenome-Assembled Genomes (MAGs).</title>
        <authorList>
            <person name="Tran P."/>
        </authorList>
    </citation>
    <scope>NUCLEOTIDE SEQUENCE</scope>
    <source>
        <strain evidence="9">M_DeepCast_400m_m2_100</strain>
    </source>
</reference>
<dbReference type="InterPro" id="IPR050105">
    <property type="entry name" value="MoCo_biosynth_MoaA/MoaC"/>
</dbReference>
<evidence type="ECO:0000256" key="2">
    <source>
        <dbReference type="ARBA" id="ARBA00005046"/>
    </source>
</evidence>
<feature type="active site" evidence="6">
    <location>
        <position position="126"/>
    </location>
</feature>
<dbReference type="PANTHER" id="PTHR22960:SF29">
    <property type="entry name" value="CYCLIC PYRANOPTERIN MONOPHOSPHATE SYNTHASE"/>
    <property type="match status" value="1"/>
</dbReference>
<keyword evidence="4 6" id="KW-0501">Molybdenum cofactor biosynthesis</keyword>
<dbReference type="HAMAP" id="MF_01224_B">
    <property type="entry name" value="MoaC_B"/>
    <property type="match status" value="1"/>
</dbReference>
<dbReference type="GO" id="GO:0006777">
    <property type="term" value="P:Mo-molybdopterin cofactor biosynthetic process"/>
    <property type="evidence" value="ECO:0007669"/>
    <property type="project" value="UniProtKB-UniRule"/>
</dbReference>
<dbReference type="InterPro" id="IPR036522">
    <property type="entry name" value="MoaC_sf"/>
</dbReference>
<dbReference type="GO" id="GO:0061799">
    <property type="term" value="F:cyclic pyranopterin monophosphate synthase activity"/>
    <property type="evidence" value="ECO:0007669"/>
    <property type="project" value="UniProtKB-UniRule"/>
</dbReference>
<comment type="subunit">
    <text evidence="6">Homohexamer; trimer of dimers.</text>
</comment>
<evidence type="ECO:0000256" key="3">
    <source>
        <dbReference type="ARBA" id="ARBA00012575"/>
    </source>
</evidence>
<evidence type="ECO:0000256" key="5">
    <source>
        <dbReference type="ARBA" id="ARBA00023239"/>
    </source>
</evidence>
<evidence type="ECO:0000313" key="10">
    <source>
        <dbReference type="Proteomes" id="UP000748308"/>
    </source>
</evidence>
<comment type="catalytic activity">
    <reaction evidence="1 6">
        <text>(8S)-3',8-cyclo-7,8-dihydroguanosine 5'-triphosphate = cyclic pyranopterin phosphate + diphosphate</text>
        <dbReference type="Rhea" id="RHEA:49580"/>
        <dbReference type="ChEBI" id="CHEBI:33019"/>
        <dbReference type="ChEBI" id="CHEBI:59648"/>
        <dbReference type="ChEBI" id="CHEBI:131766"/>
        <dbReference type="EC" id="4.6.1.17"/>
    </reaction>
</comment>
<evidence type="ECO:0000256" key="7">
    <source>
        <dbReference type="SAM" id="MobiDB-lite"/>
    </source>
</evidence>
<dbReference type="InterPro" id="IPR023045">
    <property type="entry name" value="MoaC"/>
</dbReference>
<evidence type="ECO:0000256" key="1">
    <source>
        <dbReference type="ARBA" id="ARBA00001637"/>
    </source>
</evidence>
<protein>
    <recommendedName>
        <fullName evidence="3 6">Cyclic pyranopterin monophosphate synthase</fullName>
        <ecNumber evidence="3 6">4.6.1.17</ecNumber>
    </recommendedName>
    <alternativeName>
        <fullName evidence="6">Molybdenum cofactor biosynthesis protein C</fullName>
    </alternativeName>
</protein>
<feature type="binding site" evidence="6">
    <location>
        <begin position="111"/>
        <end position="112"/>
    </location>
    <ligand>
        <name>substrate</name>
    </ligand>
</feature>
<dbReference type="AlphaFoldDB" id="A0A938BR57"/>
<proteinExistence type="inferred from homology"/>
<comment type="caution">
    <text evidence="9">The sequence shown here is derived from an EMBL/GenBank/DDBJ whole genome shotgun (WGS) entry which is preliminary data.</text>
</comment>
<sequence length="187" mass="20449">MGAFTHLDERGRVRMVDVGRKRATAREAVAAGSIRMSRAALDLLRGGEIAKGNVLAVAKTAAILAAKRTAELIPLCHPLLPAHIEVDFTLKRTRIEIAAAVRLTGRTGAEMEALTAVAVAALTIYDMCKAVDRAMVIGEIRLLEKSGGRSGRYRREGEASHEPGRRRLRERDSGSRQDRRRGDRSAR</sequence>
<feature type="binding site" evidence="6">
    <location>
        <begin position="75"/>
        <end position="77"/>
    </location>
    <ligand>
        <name>substrate</name>
    </ligand>
</feature>